<keyword evidence="6" id="KW-0378">Hydrolase</keyword>
<protein>
    <recommendedName>
        <fullName evidence="4">phospholipase A1</fullName>
        <ecNumber evidence="4">3.1.1.32</ecNumber>
    </recommendedName>
</protein>
<comment type="similarity">
    <text evidence="3 8">Belongs to the AB hydrolase superfamily. Lipase family.</text>
</comment>
<evidence type="ECO:0000259" key="10">
    <source>
        <dbReference type="Pfam" id="PF00151"/>
    </source>
</evidence>
<evidence type="ECO:0000256" key="1">
    <source>
        <dbReference type="ARBA" id="ARBA00000111"/>
    </source>
</evidence>
<feature type="domain" description="Lipase" evidence="10">
    <location>
        <begin position="39"/>
        <end position="303"/>
    </location>
</feature>
<dbReference type="AlphaFoldDB" id="A0AA39FZ61"/>
<organism evidence="11 12">
    <name type="scientific">Microctonus aethiopoides</name>
    <dbReference type="NCBI Taxonomy" id="144406"/>
    <lineage>
        <taxon>Eukaryota</taxon>
        <taxon>Metazoa</taxon>
        <taxon>Ecdysozoa</taxon>
        <taxon>Arthropoda</taxon>
        <taxon>Hexapoda</taxon>
        <taxon>Insecta</taxon>
        <taxon>Pterygota</taxon>
        <taxon>Neoptera</taxon>
        <taxon>Endopterygota</taxon>
        <taxon>Hymenoptera</taxon>
        <taxon>Apocrita</taxon>
        <taxon>Ichneumonoidea</taxon>
        <taxon>Braconidae</taxon>
        <taxon>Euphorinae</taxon>
        <taxon>Microctonus</taxon>
    </lineage>
</organism>
<dbReference type="PANTHER" id="PTHR11610">
    <property type="entry name" value="LIPASE"/>
    <property type="match status" value="1"/>
</dbReference>
<dbReference type="PRINTS" id="PR00821">
    <property type="entry name" value="TAGLIPASE"/>
</dbReference>
<accession>A0AA39FZ61</accession>
<evidence type="ECO:0000256" key="7">
    <source>
        <dbReference type="ARBA" id="ARBA00023157"/>
    </source>
</evidence>
<dbReference type="Pfam" id="PF00151">
    <property type="entry name" value="Lipase"/>
    <property type="match status" value="1"/>
</dbReference>
<feature type="chain" id="PRO_5041302946" description="phospholipase A1" evidence="9">
    <location>
        <begin position="29"/>
        <end position="308"/>
    </location>
</feature>
<reference evidence="11" key="2">
    <citation type="submission" date="2023-03" db="EMBL/GenBank/DDBJ databases">
        <authorList>
            <person name="Inwood S.N."/>
            <person name="Skelly J.G."/>
            <person name="Guhlin J."/>
            <person name="Harrop T.W.R."/>
            <person name="Goldson S.G."/>
            <person name="Dearden P.K."/>
        </authorList>
    </citation>
    <scope>NUCLEOTIDE SEQUENCE</scope>
    <source>
        <strain evidence="11">Irish</strain>
        <tissue evidence="11">Whole body</tissue>
    </source>
</reference>
<dbReference type="InterPro" id="IPR013818">
    <property type="entry name" value="Lipase"/>
</dbReference>
<evidence type="ECO:0000256" key="9">
    <source>
        <dbReference type="SAM" id="SignalP"/>
    </source>
</evidence>
<dbReference type="InterPro" id="IPR029058">
    <property type="entry name" value="AB_hydrolase_fold"/>
</dbReference>
<dbReference type="GO" id="GO:0005615">
    <property type="term" value="C:extracellular space"/>
    <property type="evidence" value="ECO:0007669"/>
    <property type="project" value="TreeGrafter"/>
</dbReference>
<comment type="subcellular location">
    <subcellularLocation>
        <location evidence="2">Secreted</location>
    </subcellularLocation>
</comment>
<keyword evidence="9" id="KW-0732">Signal</keyword>
<evidence type="ECO:0000313" key="11">
    <source>
        <dbReference type="EMBL" id="KAK0178145.1"/>
    </source>
</evidence>
<keyword evidence="7" id="KW-1015">Disulfide bond</keyword>
<dbReference type="EMBL" id="JAQQBS010000001">
    <property type="protein sequence ID" value="KAK0178145.1"/>
    <property type="molecule type" value="Genomic_DNA"/>
</dbReference>
<reference evidence="11" key="1">
    <citation type="journal article" date="2023" name="bioRxiv">
        <title>Scaffold-level genome assemblies of two parasitoid biocontrol wasps reveal the parthenogenesis mechanism and an associated novel virus.</title>
        <authorList>
            <person name="Inwood S."/>
            <person name="Skelly J."/>
            <person name="Guhlin J."/>
            <person name="Harrop T."/>
            <person name="Goldson S."/>
            <person name="Dearden P."/>
        </authorList>
    </citation>
    <scope>NUCLEOTIDE SEQUENCE</scope>
    <source>
        <strain evidence="11">Irish</strain>
        <tissue evidence="11">Whole body</tissue>
    </source>
</reference>
<gene>
    <name evidence="11" type="ORF">PV328_002122</name>
</gene>
<keyword evidence="5" id="KW-0964">Secreted</keyword>
<evidence type="ECO:0000256" key="2">
    <source>
        <dbReference type="ARBA" id="ARBA00004613"/>
    </source>
</evidence>
<dbReference type="SUPFAM" id="SSF53474">
    <property type="entry name" value="alpha/beta-Hydrolases"/>
    <property type="match status" value="1"/>
</dbReference>
<keyword evidence="12" id="KW-1185">Reference proteome</keyword>
<evidence type="ECO:0000313" key="12">
    <source>
        <dbReference type="Proteomes" id="UP001168990"/>
    </source>
</evidence>
<dbReference type="GO" id="GO:0017171">
    <property type="term" value="F:serine hydrolase activity"/>
    <property type="evidence" value="ECO:0007669"/>
    <property type="project" value="TreeGrafter"/>
</dbReference>
<evidence type="ECO:0000256" key="8">
    <source>
        <dbReference type="RuleBase" id="RU004262"/>
    </source>
</evidence>
<comment type="caution">
    <text evidence="11">The sequence shown here is derived from an EMBL/GenBank/DDBJ whole genome shotgun (WGS) entry which is preliminary data.</text>
</comment>
<name>A0AA39FZ61_9HYME</name>
<evidence type="ECO:0000256" key="3">
    <source>
        <dbReference type="ARBA" id="ARBA00010701"/>
    </source>
</evidence>
<dbReference type="PANTHER" id="PTHR11610:SF37">
    <property type="entry name" value="GH01208P"/>
    <property type="match status" value="1"/>
</dbReference>
<feature type="signal peptide" evidence="9">
    <location>
        <begin position="1"/>
        <end position="28"/>
    </location>
</feature>
<dbReference type="Gene3D" id="3.40.50.1820">
    <property type="entry name" value="alpha/beta hydrolase"/>
    <property type="match status" value="1"/>
</dbReference>
<dbReference type="InterPro" id="IPR000734">
    <property type="entry name" value="TAG_lipase"/>
</dbReference>
<dbReference type="GO" id="GO:0008970">
    <property type="term" value="F:phospholipase A1 activity"/>
    <property type="evidence" value="ECO:0007669"/>
    <property type="project" value="UniProtKB-EC"/>
</dbReference>
<dbReference type="GO" id="GO:0016042">
    <property type="term" value="P:lipid catabolic process"/>
    <property type="evidence" value="ECO:0007669"/>
    <property type="project" value="TreeGrafter"/>
</dbReference>
<evidence type="ECO:0000256" key="4">
    <source>
        <dbReference type="ARBA" id="ARBA00013179"/>
    </source>
</evidence>
<proteinExistence type="inferred from homology"/>
<sequence length="308" mass="34793">MMMNIVYYKLCIVTVIIIIDLMLGQASAQLKKTDNEDTKNIDAFAEQIQMIIYKGNSIYTANVINVPITQPEVLYNNIDQGKSVVIYVHGVWESPFNENSQTIVGAHLERGEENVWIFDWSKLSFYDYESAVKNSKIIAQIFAIALTKLVNLGFNIDNCHLVAHSLGAQIAGLIWKYMEYTLHKITGLDPANPGFSQSTEDHIDNRSARFVHIIHADEGFYGFPTKIGTADFYPNDGKRPQPGCTRRGPVYTPIDLCSHHRAWRYYAESVKIFGAFRATQCDNFKNYLNGNCLNNRVINMGYGAPTNA</sequence>
<evidence type="ECO:0000256" key="6">
    <source>
        <dbReference type="ARBA" id="ARBA00022801"/>
    </source>
</evidence>
<dbReference type="Proteomes" id="UP001168990">
    <property type="component" value="Unassembled WGS sequence"/>
</dbReference>
<evidence type="ECO:0000256" key="5">
    <source>
        <dbReference type="ARBA" id="ARBA00022525"/>
    </source>
</evidence>
<comment type="catalytic activity">
    <reaction evidence="1">
        <text>a 1,2-diacyl-sn-glycero-3-phosphocholine + H2O = a 2-acyl-sn-glycero-3-phosphocholine + a fatty acid + H(+)</text>
        <dbReference type="Rhea" id="RHEA:18689"/>
        <dbReference type="ChEBI" id="CHEBI:15377"/>
        <dbReference type="ChEBI" id="CHEBI:15378"/>
        <dbReference type="ChEBI" id="CHEBI:28868"/>
        <dbReference type="ChEBI" id="CHEBI:57643"/>
        <dbReference type="ChEBI" id="CHEBI:57875"/>
        <dbReference type="EC" id="3.1.1.32"/>
    </reaction>
</comment>
<dbReference type="EC" id="3.1.1.32" evidence="4"/>